<reference evidence="1" key="1">
    <citation type="submission" date="2014-07" db="EMBL/GenBank/DDBJ databases">
        <title>Identification of a novel salt tolerance gene in wild soybean by whole-genome sequencing.</title>
        <authorList>
            <person name="Lam H.-M."/>
            <person name="Qi X."/>
            <person name="Li M.-W."/>
            <person name="Liu X."/>
            <person name="Xie M."/>
            <person name="Ni M."/>
            <person name="Xu X."/>
        </authorList>
    </citation>
    <scope>NUCLEOTIDE SEQUENCE [LARGE SCALE GENOMIC DNA]</scope>
    <source>
        <tissue evidence="1">Root</tissue>
    </source>
</reference>
<organism evidence="1">
    <name type="scientific">Glycine soja</name>
    <name type="common">Wild soybean</name>
    <dbReference type="NCBI Taxonomy" id="3848"/>
    <lineage>
        <taxon>Eukaryota</taxon>
        <taxon>Viridiplantae</taxon>
        <taxon>Streptophyta</taxon>
        <taxon>Embryophyta</taxon>
        <taxon>Tracheophyta</taxon>
        <taxon>Spermatophyta</taxon>
        <taxon>Magnoliopsida</taxon>
        <taxon>eudicotyledons</taxon>
        <taxon>Gunneridae</taxon>
        <taxon>Pentapetalae</taxon>
        <taxon>rosids</taxon>
        <taxon>fabids</taxon>
        <taxon>Fabales</taxon>
        <taxon>Fabaceae</taxon>
        <taxon>Papilionoideae</taxon>
        <taxon>50 kb inversion clade</taxon>
        <taxon>NPAAA clade</taxon>
        <taxon>indigoferoid/millettioid clade</taxon>
        <taxon>Phaseoleae</taxon>
        <taxon>Glycine</taxon>
        <taxon>Glycine subgen. Soja</taxon>
    </lineage>
</organism>
<name>A0A0B2R642_GLYSO</name>
<evidence type="ECO:0000313" key="1">
    <source>
        <dbReference type="EMBL" id="KHN29811.1"/>
    </source>
</evidence>
<gene>
    <name evidence="1" type="ORF">glysoja_041122</name>
</gene>
<dbReference type="Proteomes" id="UP000053555">
    <property type="component" value="Unassembled WGS sequence"/>
</dbReference>
<proteinExistence type="predicted"/>
<sequence length="68" mass="8154">MLCKKNWDHQMLLVLARQKSNLFNKLQVKFAIQYMRRVIQKKEKFDITDLITIKEFVMKGICTTCFIA</sequence>
<accession>A0A0B2R642</accession>
<dbReference type="EMBL" id="KN652124">
    <property type="protein sequence ID" value="KHN29811.1"/>
    <property type="molecule type" value="Genomic_DNA"/>
</dbReference>
<dbReference type="AlphaFoldDB" id="A0A0B2R642"/>
<protein>
    <submittedName>
        <fullName evidence="1">Uncharacterized protein</fullName>
    </submittedName>
</protein>